<sequence length="650" mass="69332">MFAHLLIAASGIAAVLGQGSYGSEPFKYWGCATVDAAGFNQPVQLPNGVLSPESCQAACAGHMFAAVSPDACRCGDDPNAIKAIDEHSCNYPCSEDPNSPMCGGICPKGTPSISNLFIIEPVSIQRQDSVPEPDSPGAPPVPSDDVFPPLSPEVSAASNALPQETSLPPAPPSLPQSEGVQVPPLSTNAVQPPPETSAPLPSTSSTLVDPPTDSPGEPGQTSPESTINFPSTLTLLQGDPPVTPAVDVPISTWEVPGIPPESPAGSTGSETLLTETVPVPIPSTTPSRVDVSESSQSEIPVLVTLVELLIIAAILTDKMQSGIAASQELQNEFNSLLSSNDTFGLLATIESESLVPVATIPSKSASFSENLAALQPHIKSDAALYIILRRYDTAPRFLAITYVPDSAKVRQKMLFASTRLTFVRELGTEHFRETVFATTPEELSEKGFQKHDAHNKLDAPLTEEERTLGEVKRAEQEAGSGTGVKEIHLSKNFSMPISEDAVAALKEVGEDGGRVVTMLKINPETEIVELVPEAPTPSNIGELTQAISSSEPRFTFYRFTHTHNGAESSPVLFFYTCPATAGNKSIKFRMMYPLMKRSVLEVAEREAGLKLEKRFEVEDPSEITEQSVLDDLHPKVAARQGFSRPKRPGR</sequence>
<evidence type="ECO:0000256" key="10">
    <source>
        <dbReference type="ARBA" id="ARBA00069496"/>
    </source>
</evidence>
<dbReference type="InterPro" id="IPR029006">
    <property type="entry name" value="ADF-H/Gelsolin-like_dom_sf"/>
</dbReference>
<evidence type="ECO:0000256" key="11">
    <source>
        <dbReference type="SAM" id="MobiDB-lite"/>
    </source>
</evidence>
<dbReference type="GO" id="GO:0005938">
    <property type="term" value="C:cell cortex"/>
    <property type="evidence" value="ECO:0007669"/>
    <property type="project" value="UniProtKB-SubCell"/>
</dbReference>
<feature type="compositionally biased region" description="Polar residues" evidence="11">
    <location>
        <begin position="176"/>
        <end position="190"/>
    </location>
</feature>
<evidence type="ECO:0000256" key="6">
    <source>
        <dbReference type="ARBA" id="ARBA00023203"/>
    </source>
</evidence>
<keyword evidence="12" id="KW-0732">Signal</keyword>
<gene>
    <name evidence="15" type="ORF">FSARC_4167</name>
</gene>
<dbReference type="GO" id="GO:0005884">
    <property type="term" value="C:actin filament"/>
    <property type="evidence" value="ECO:0007669"/>
    <property type="project" value="TreeGrafter"/>
</dbReference>
<comment type="similarity">
    <text evidence="3">Belongs to the actin-binding proteins ADF family. Twinfilin subfamily.</text>
</comment>
<comment type="caution">
    <text evidence="15">The sequence shown here is derived from an EMBL/GenBank/DDBJ whole genome shotgun (WGS) entry which is preliminary data.</text>
</comment>
<evidence type="ECO:0000256" key="4">
    <source>
        <dbReference type="ARBA" id="ARBA00022490"/>
    </source>
</evidence>
<keyword evidence="5" id="KW-0677">Repeat</keyword>
<feature type="region of interest" description="Disordered" evidence="11">
    <location>
        <begin position="447"/>
        <end position="481"/>
    </location>
</feature>
<dbReference type="AlphaFoldDB" id="A0A8H4U1Z3"/>
<evidence type="ECO:0000256" key="12">
    <source>
        <dbReference type="SAM" id="SignalP"/>
    </source>
</evidence>
<feature type="region of interest" description="Disordered" evidence="11">
    <location>
        <begin position="618"/>
        <end position="650"/>
    </location>
</feature>
<feature type="compositionally biased region" description="Low complexity" evidence="11">
    <location>
        <begin position="197"/>
        <end position="206"/>
    </location>
</feature>
<dbReference type="Pfam" id="PF01822">
    <property type="entry name" value="WSC"/>
    <property type="match status" value="1"/>
</dbReference>
<dbReference type="GO" id="GO:0003785">
    <property type="term" value="F:actin monomer binding"/>
    <property type="evidence" value="ECO:0007669"/>
    <property type="project" value="TreeGrafter"/>
</dbReference>
<dbReference type="FunFam" id="3.40.20.10:FF:000007">
    <property type="entry name" value="Twinfilin-1 isoform 1"/>
    <property type="match status" value="1"/>
</dbReference>
<reference evidence="15" key="2">
    <citation type="submission" date="2020-05" db="EMBL/GenBank/DDBJ databases">
        <authorList>
            <person name="Kim H.-S."/>
            <person name="Proctor R.H."/>
            <person name="Brown D.W."/>
        </authorList>
    </citation>
    <scope>NUCLEOTIDE SEQUENCE</scope>
    <source>
        <strain evidence="15">NRRL 20472</strain>
    </source>
</reference>
<feature type="domain" description="ADF-H" evidence="14">
    <location>
        <begin position="492"/>
        <end position="633"/>
    </location>
</feature>
<evidence type="ECO:0000256" key="3">
    <source>
        <dbReference type="ARBA" id="ARBA00009557"/>
    </source>
</evidence>
<reference evidence="15" key="1">
    <citation type="journal article" date="2020" name="BMC Genomics">
        <title>Correction to: Identification and distribution of gene clusters required for synthesis of sphingolipid metabolism inhibitors in diverse species of the filamentous fungus Fusarium.</title>
        <authorList>
            <person name="Kim H.S."/>
            <person name="Lohmar J.M."/>
            <person name="Busman M."/>
            <person name="Brown D.W."/>
            <person name="Naumann T.A."/>
            <person name="Divon H.H."/>
            <person name="Lysoe E."/>
            <person name="Uhlig S."/>
            <person name="Proctor R.H."/>
        </authorList>
    </citation>
    <scope>NUCLEOTIDE SEQUENCE</scope>
    <source>
        <strain evidence="15">NRRL 20472</strain>
    </source>
</reference>
<dbReference type="Proteomes" id="UP000622797">
    <property type="component" value="Unassembled WGS sequence"/>
</dbReference>
<dbReference type="InterPro" id="IPR028458">
    <property type="entry name" value="Twinfilin"/>
</dbReference>
<feature type="region of interest" description="Disordered" evidence="11">
    <location>
        <begin position="127"/>
        <end position="244"/>
    </location>
</feature>
<evidence type="ECO:0000256" key="2">
    <source>
        <dbReference type="ARBA" id="ARBA00004544"/>
    </source>
</evidence>
<name>A0A8H4U1Z3_9HYPO</name>
<comment type="function">
    <text evidence="9">Actin-binding protein involved in motile and morphological processes. Inhibits actin polymerization, likely by sequestering G-actin.</text>
</comment>
<keyword evidence="4" id="KW-0963">Cytoplasm</keyword>
<evidence type="ECO:0000256" key="5">
    <source>
        <dbReference type="ARBA" id="ARBA00022737"/>
    </source>
</evidence>
<evidence type="ECO:0000256" key="7">
    <source>
        <dbReference type="ARBA" id="ARBA00023212"/>
    </source>
</evidence>
<feature type="compositionally biased region" description="Polar residues" evidence="11">
    <location>
        <begin position="156"/>
        <end position="165"/>
    </location>
</feature>
<protein>
    <recommendedName>
        <fullName evidence="10">Twinfilin</fullName>
    </recommendedName>
</protein>
<dbReference type="SMART" id="SM00321">
    <property type="entry name" value="WSC"/>
    <property type="match status" value="1"/>
</dbReference>
<feature type="domain" description="ADF-H" evidence="14">
    <location>
        <begin position="321"/>
        <end position="453"/>
    </location>
</feature>
<accession>A0A8H4U1Z3</accession>
<evidence type="ECO:0000256" key="8">
    <source>
        <dbReference type="ARBA" id="ARBA00038532"/>
    </source>
</evidence>
<feature type="compositionally biased region" description="Pro residues" evidence="11">
    <location>
        <begin position="133"/>
        <end position="142"/>
    </location>
</feature>
<dbReference type="PANTHER" id="PTHR13759">
    <property type="entry name" value="TWINFILIN"/>
    <property type="match status" value="1"/>
</dbReference>
<dbReference type="FunFam" id="3.40.20.10:FF:000042">
    <property type="entry name" value="Actin depolymerizing protein"/>
    <property type="match status" value="1"/>
</dbReference>
<evidence type="ECO:0000259" key="14">
    <source>
        <dbReference type="PROSITE" id="PS51263"/>
    </source>
</evidence>
<comment type="subcellular location">
    <subcellularLocation>
        <location evidence="2">Cytoplasm</location>
        <location evidence="2">Cell cortex</location>
    </subcellularLocation>
    <subcellularLocation>
        <location evidence="1">Cytoplasm</location>
        <location evidence="1">Cytoskeleton</location>
    </subcellularLocation>
</comment>
<dbReference type="PROSITE" id="PS51263">
    <property type="entry name" value="ADF_H"/>
    <property type="match status" value="2"/>
</dbReference>
<keyword evidence="16" id="KW-1185">Reference proteome</keyword>
<evidence type="ECO:0000313" key="15">
    <source>
        <dbReference type="EMBL" id="KAF4968370.1"/>
    </source>
</evidence>
<dbReference type="GO" id="GO:0030042">
    <property type="term" value="P:actin filament depolymerization"/>
    <property type="evidence" value="ECO:0007669"/>
    <property type="project" value="TreeGrafter"/>
</dbReference>
<evidence type="ECO:0000313" key="16">
    <source>
        <dbReference type="Proteomes" id="UP000622797"/>
    </source>
</evidence>
<dbReference type="OrthoDB" id="10006997at2759"/>
<evidence type="ECO:0000256" key="1">
    <source>
        <dbReference type="ARBA" id="ARBA00004245"/>
    </source>
</evidence>
<dbReference type="PANTHER" id="PTHR13759:SF1">
    <property type="entry name" value="TWINFILIN"/>
    <property type="match status" value="1"/>
</dbReference>
<feature type="compositionally biased region" description="Polar residues" evidence="11">
    <location>
        <begin position="219"/>
        <end position="235"/>
    </location>
</feature>
<organism evidence="15 16">
    <name type="scientific">Fusarium sarcochroum</name>
    <dbReference type="NCBI Taxonomy" id="1208366"/>
    <lineage>
        <taxon>Eukaryota</taxon>
        <taxon>Fungi</taxon>
        <taxon>Dikarya</taxon>
        <taxon>Ascomycota</taxon>
        <taxon>Pezizomycotina</taxon>
        <taxon>Sordariomycetes</taxon>
        <taxon>Hypocreomycetidae</taxon>
        <taxon>Hypocreales</taxon>
        <taxon>Nectriaceae</taxon>
        <taxon>Fusarium</taxon>
        <taxon>Fusarium lateritium species complex</taxon>
    </lineage>
</organism>
<dbReference type="PROSITE" id="PS51212">
    <property type="entry name" value="WSC"/>
    <property type="match status" value="1"/>
</dbReference>
<dbReference type="SMART" id="SM00102">
    <property type="entry name" value="ADF"/>
    <property type="match status" value="2"/>
</dbReference>
<feature type="signal peptide" evidence="12">
    <location>
        <begin position="1"/>
        <end position="17"/>
    </location>
</feature>
<dbReference type="SUPFAM" id="SSF55753">
    <property type="entry name" value="Actin depolymerizing proteins"/>
    <property type="match status" value="2"/>
</dbReference>
<evidence type="ECO:0000259" key="13">
    <source>
        <dbReference type="PROSITE" id="PS51212"/>
    </source>
</evidence>
<feature type="chain" id="PRO_5034030479" description="Twinfilin" evidence="12">
    <location>
        <begin position="18"/>
        <end position="650"/>
    </location>
</feature>
<dbReference type="Pfam" id="PF00241">
    <property type="entry name" value="Cofilin_ADF"/>
    <property type="match status" value="2"/>
</dbReference>
<evidence type="ECO:0000256" key="9">
    <source>
        <dbReference type="ARBA" id="ARBA00056419"/>
    </source>
</evidence>
<dbReference type="Gene3D" id="3.40.20.10">
    <property type="entry name" value="Severin"/>
    <property type="match status" value="2"/>
</dbReference>
<dbReference type="InterPro" id="IPR002108">
    <property type="entry name" value="ADF-H"/>
</dbReference>
<keyword evidence="6" id="KW-0009">Actin-binding</keyword>
<dbReference type="CDD" id="cd11284">
    <property type="entry name" value="ADF_Twf-C_like"/>
    <property type="match status" value="1"/>
</dbReference>
<dbReference type="GO" id="GO:0051016">
    <property type="term" value="P:barbed-end actin filament capping"/>
    <property type="evidence" value="ECO:0007669"/>
    <property type="project" value="TreeGrafter"/>
</dbReference>
<feature type="compositionally biased region" description="Basic and acidic residues" evidence="11">
    <location>
        <begin position="447"/>
        <end position="476"/>
    </location>
</feature>
<dbReference type="InterPro" id="IPR002889">
    <property type="entry name" value="WSC_carb-bd"/>
</dbReference>
<keyword evidence="7" id="KW-0206">Cytoskeleton</keyword>
<comment type="subunit">
    <text evidence="8">Interacts with G-actin; ADP-actin form.</text>
</comment>
<dbReference type="GO" id="GO:0051015">
    <property type="term" value="F:actin filament binding"/>
    <property type="evidence" value="ECO:0007669"/>
    <property type="project" value="TreeGrafter"/>
</dbReference>
<dbReference type="EMBL" id="JABEXW010000200">
    <property type="protein sequence ID" value="KAF4968370.1"/>
    <property type="molecule type" value="Genomic_DNA"/>
</dbReference>
<proteinExistence type="inferred from homology"/>
<dbReference type="CDD" id="cd11285">
    <property type="entry name" value="ADF_Twf-N_like"/>
    <property type="match status" value="1"/>
</dbReference>
<feature type="domain" description="WSC" evidence="13">
    <location>
        <begin position="25"/>
        <end position="120"/>
    </location>
</feature>